<evidence type="ECO:0000313" key="2">
    <source>
        <dbReference type="Proteomes" id="UP000555003"/>
    </source>
</evidence>
<dbReference type="RefSeq" id="WP_220477654.1">
    <property type="nucleotide sequence ID" value="NZ_JACJIS010000002.1"/>
</dbReference>
<sequence>MAYEIMADSIKVRFVNGDTYLYTYQSAGRRAIERMKKLAVSGRHLSTYISQAIKDRFAQKLE</sequence>
<reference evidence="1 2" key="1">
    <citation type="submission" date="2020-08" db="EMBL/GenBank/DDBJ databases">
        <title>Genomic Encyclopedia of Type Strains, Phase IV (KMG-IV): sequencing the most valuable type-strain genomes for metagenomic binning, comparative biology and taxonomic classification.</title>
        <authorList>
            <person name="Goeker M."/>
        </authorList>
    </citation>
    <scope>NUCLEOTIDE SEQUENCE [LARGE SCALE GENOMIC DNA]</scope>
    <source>
        <strain evidence="1 2">DSM 100397</strain>
    </source>
</reference>
<dbReference type="Proteomes" id="UP000555003">
    <property type="component" value="Unassembled WGS sequence"/>
</dbReference>
<dbReference type="EMBL" id="JACJIS010000002">
    <property type="protein sequence ID" value="MBA9074221.1"/>
    <property type="molecule type" value="Genomic_DNA"/>
</dbReference>
<evidence type="ECO:0008006" key="3">
    <source>
        <dbReference type="Google" id="ProtNLM"/>
    </source>
</evidence>
<comment type="caution">
    <text evidence="1">The sequence shown here is derived from an EMBL/GenBank/DDBJ whole genome shotgun (WGS) entry which is preliminary data.</text>
</comment>
<gene>
    <name evidence="1" type="ORF">GGR22_002388</name>
</gene>
<accession>A0ABR6DRA1</accession>
<keyword evidence="2" id="KW-1185">Reference proteome</keyword>
<protein>
    <recommendedName>
        <fullName evidence="3">KTSC domain-containing protein</fullName>
    </recommendedName>
</protein>
<proteinExistence type="predicted"/>
<organism evidence="1 2">
    <name type="scientific">Flavobacterium gossypii</name>
    <dbReference type="NCBI Taxonomy" id="1646119"/>
    <lineage>
        <taxon>Bacteria</taxon>
        <taxon>Pseudomonadati</taxon>
        <taxon>Bacteroidota</taxon>
        <taxon>Flavobacteriia</taxon>
        <taxon>Flavobacteriales</taxon>
        <taxon>Flavobacteriaceae</taxon>
        <taxon>Flavobacterium</taxon>
    </lineage>
</organism>
<name>A0ABR6DRA1_9FLAO</name>
<evidence type="ECO:0000313" key="1">
    <source>
        <dbReference type="EMBL" id="MBA9074221.1"/>
    </source>
</evidence>